<dbReference type="Pfam" id="PF01557">
    <property type="entry name" value="FAA_hydrolase"/>
    <property type="match status" value="1"/>
</dbReference>
<dbReference type="SUPFAM" id="SSF56529">
    <property type="entry name" value="FAH"/>
    <property type="match status" value="1"/>
</dbReference>
<accession>A0ABU4W2X2</accession>
<dbReference type="InterPro" id="IPR036663">
    <property type="entry name" value="Fumarylacetoacetase_C_sf"/>
</dbReference>
<reference evidence="3" key="1">
    <citation type="journal article" date="2023" name="Phytobiomes J">
        <title>Deciphering the key players within the bacterial microbiota associated with aerial crown gall tumors on rhododendron: Insights into the gallobiome.</title>
        <authorList>
            <person name="Kuzmanovic N."/>
            <person name="Nesme J."/>
            <person name="Wolf J."/>
            <person name="Neumann-Schaal M."/>
            <person name="Petersen J."/>
            <person name="Fernandez-Gnecco G."/>
            <person name="Sproeer C."/>
            <person name="Bunk B."/>
            <person name="Overmann J."/>
            <person name="Sorensen S.J."/>
            <person name="Idczak E."/>
            <person name="Smalla K."/>
        </authorList>
    </citation>
    <scope>NUCLEOTIDE SEQUENCE [LARGE SCALE GENOMIC DNA]</scope>
    <source>
        <strain evidence="3">Rho-14.1</strain>
    </source>
</reference>
<dbReference type="PANTHER" id="PTHR11820">
    <property type="entry name" value="ACYLPYRUVASE"/>
    <property type="match status" value="1"/>
</dbReference>
<name>A0ABU4W2X2_9HYPH</name>
<proteinExistence type="predicted"/>
<dbReference type="InterPro" id="IPR011234">
    <property type="entry name" value="Fumarylacetoacetase-like_C"/>
</dbReference>
<dbReference type="EMBL" id="JAVRAD010000012">
    <property type="protein sequence ID" value="MDX8331782.1"/>
    <property type="molecule type" value="Genomic_DNA"/>
</dbReference>
<sequence length="286" mass="30171">MTKLLRYGPLGSERPGIIDGDDRIRDLSGHLNDLEGEALSSVGLDRIGGLDPAALPLVADNVRIGACIARPGKFICVGLNYHGNAARLKQPIPEVPAIAMKALSAICGPNDETQLPRGADSLDWEVELGIVIGKTAKYVSEIDARKHVAGYCLINDLADRELQSQRGGDSSKGRGHDSFGPIGPFLVPASCIADPQDVKLWLEVDGERVQEATTADMIFGVDFLVSYISQFMTLLPGDIIASGTPAGIGVGMSPPRFLKAGQRVRLGGEGLGEQSHLVIAASQVAA</sequence>
<evidence type="ECO:0000256" key="1">
    <source>
        <dbReference type="ARBA" id="ARBA00022723"/>
    </source>
</evidence>
<dbReference type="Proteomes" id="UP001277561">
    <property type="component" value="Unassembled WGS sequence"/>
</dbReference>
<keyword evidence="3" id="KW-0378">Hydrolase</keyword>
<dbReference type="RefSeq" id="WP_320188378.1">
    <property type="nucleotide sequence ID" value="NZ_CP192768.1"/>
</dbReference>
<feature type="domain" description="Fumarylacetoacetase-like C-terminal" evidence="2">
    <location>
        <begin position="73"/>
        <end position="276"/>
    </location>
</feature>
<dbReference type="Gene3D" id="3.90.850.10">
    <property type="entry name" value="Fumarylacetoacetase-like, C-terminal domain"/>
    <property type="match status" value="1"/>
</dbReference>
<organism evidence="3 4">
    <name type="scientific">Agrobacterium rosae</name>
    <dbReference type="NCBI Taxonomy" id="1972867"/>
    <lineage>
        <taxon>Bacteria</taxon>
        <taxon>Pseudomonadati</taxon>
        <taxon>Pseudomonadota</taxon>
        <taxon>Alphaproteobacteria</taxon>
        <taxon>Hyphomicrobiales</taxon>
        <taxon>Rhizobiaceae</taxon>
        <taxon>Rhizobium/Agrobacterium group</taxon>
        <taxon>Agrobacterium</taxon>
    </lineage>
</organism>
<dbReference type="GO" id="GO:0016787">
    <property type="term" value="F:hydrolase activity"/>
    <property type="evidence" value="ECO:0007669"/>
    <property type="project" value="UniProtKB-KW"/>
</dbReference>
<keyword evidence="4" id="KW-1185">Reference proteome</keyword>
<protein>
    <submittedName>
        <fullName evidence="3">Fumarylacetoacetate hydrolase family protein</fullName>
    </submittedName>
</protein>
<comment type="caution">
    <text evidence="3">The sequence shown here is derived from an EMBL/GenBank/DDBJ whole genome shotgun (WGS) entry which is preliminary data.</text>
</comment>
<evidence type="ECO:0000313" key="4">
    <source>
        <dbReference type="Proteomes" id="UP001277561"/>
    </source>
</evidence>
<dbReference type="PANTHER" id="PTHR11820:SF8">
    <property type="entry name" value="BLL6360 PROTEIN"/>
    <property type="match status" value="1"/>
</dbReference>
<evidence type="ECO:0000313" key="3">
    <source>
        <dbReference type="EMBL" id="MDX8331782.1"/>
    </source>
</evidence>
<evidence type="ECO:0000259" key="2">
    <source>
        <dbReference type="Pfam" id="PF01557"/>
    </source>
</evidence>
<gene>
    <name evidence="3" type="ORF">RMS29_21440</name>
</gene>
<keyword evidence="1" id="KW-0479">Metal-binding</keyword>